<protein>
    <recommendedName>
        <fullName evidence="2">AB hydrolase-1 domain-containing protein</fullName>
    </recommendedName>
</protein>
<dbReference type="SUPFAM" id="SSF53474">
    <property type="entry name" value="alpha/beta-Hydrolases"/>
    <property type="match status" value="1"/>
</dbReference>
<accession>A0A8T2S1L4</accession>
<dbReference type="InterPro" id="IPR029058">
    <property type="entry name" value="AB_hydrolase_fold"/>
</dbReference>
<keyword evidence="1" id="KW-0812">Transmembrane</keyword>
<reference evidence="3 4" key="1">
    <citation type="submission" date="2021-08" db="EMBL/GenBank/DDBJ databases">
        <title>WGS assembly of Ceratopteris richardii.</title>
        <authorList>
            <person name="Marchant D.B."/>
            <person name="Chen G."/>
            <person name="Jenkins J."/>
            <person name="Shu S."/>
            <person name="Leebens-Mack J."/>
            <person name="Grimwood J."/>
            <person name="Schmutz J."/>
            <person name="Soltis P."/>
            <person name="Soltis D."/>
            <person name="Chen Z.-H."/>
        </authorList>
    </citation>
    <scope>NUCLEOTIDE SEQUENCE [LARGE SCALE GENOMIC DNA]</scope>
    <source>
        <strain evidence="3">Whitten #5841</strain>
        <tissue evidence="3">Leaf</tissue>
    </source>
</reference>
<keyword evidence="4" id="KW-1185">Reference proteome</keyword>
<dbReference type="PANTHER" id="PTHR45763:SF51">
    <property type="entry name" value="ALPHA_BETA-HYDROLASES SUPERFAMILY PROTEIN"/>
    <property type="match status" value="1"/>
</dbReference>
<evidence type="ECO:0000313" key="4">
    <source>
        <dbReference type="Proteomes" id="UP000825935"/>
    </source>
</evidence>
<evidence type="ECO:0000313" key="3">
    <source>
        <dbReference type="EMBL" id="KAH7301804.1"/>
    </source>
</evidence>
<proteinExistence type="predicted"/>
<keyword evidence="1" id="KW-0472">Membrane</keyword>
<dbReference type="EMBL" id="CM035428">
    <property type="protein sequence ID" value="KAH7301804.1"/>
    <property type="molecule type" value="Genomic_DNA"/>
</dbReference>
<evidence type="ECO:0000256" key="1">
    <source>
        <dbReference type="SAM" id="Phobius"/>
    </source>
</evidence>
<name>A0A8T2S1L4_CERRI</name>
<organism evidence="3 4">
    <name type="scientific">Ceratopteris richardii</name>
    <name type="common">Triangle waterfern</name>
    <dbReference type="NCBI Taxonomy" id="49495"/>
    <lineage>
        <taxon>Eukaryota</taxon>
        <taxon>Viridiplantae</taxon>
        <taxon>Streptophyta</taxon>
        <taxon>Embryophyta</taxon>
        <taxon>Tracheophyta</taxon>
        <taxon>Polypodiopsida</taxon>
        <taxon>Polypodiidae</taxon>
        <taxon>Polypodiales</taxon>
        <taxon>Pteridineae</taxon>
        <taxon>Pteridaceae</taxon>
        <taxon>Parkerioideae</taxon>
        <taxon>Ceratopteris</taxon>
    </lineage>
</organism>
<dbReference type="Gene3D" id="3.40.50.1820">
    <property type="entry name" value="alpha/beta hydrolase"/>
    <property type="match status" value="1"/>
</dbReference>
<feature type="domain" description="AB hydrolase-1" evidence="2">
    <location>
        <begin position="99"/>
        <end position="351"/>
    </location>
</feature>
<dbReference type="AlphaFoldDB" id="A0A8T2S1L4"/>
<comment type="caution">
    <text evidence="3">The sequence shown here is derived from an EMBL/GenBank/DDBJ whole genome shotgun (WGS) entry which is preliminary data.</text>
</comment>
<evidence type="ECO:0000259" key="2">
    <source>
        <dbReference type="Pfam" id="PF12697"/>
    </source>
</evidence>
<dbReference type="FunFam" id="3.40.50.1820:FF:000270">
    <property type="entry name" value="Alpha/beta-Hydrolases superfamily protein"/>
    <property type="match status" value="1"/>
</dbReference>
<dbReference type="Pfam" id="PF12697">
    <property type="entry name" value="Abhydrolase_6"/>
    <property type="match status" value="1"/>
</dbReference>
<dbReference type="InterPro" id="IPR000073">
    <property type="entry name" value="AB_hydrolase_1"/>
</dbReference>
<sequence length="368" mass="40928">MARVPAAAARVHTRASTRSGRCPCCCCSCGIGGKVTLLVLVAFLAWFYKAIHPPPPILCGTPHGPPVTAPRVQLKDGRYLAYKEIGTEKEKAAYKIINIHGFRGSRHDIPLIPKATMEELHIYYVGFDRAGYGQSDPNPGRSLKSDAQDVVELADILQLGPRFYVTATSIGGSVAWTLLKHFPHRLAGVGMLGPVTNYWWSGIPTVEAWEAFRFQPIQDQVAVSVAHYAPWLAYLWNTQNVFPKSSVVAGRFDFWSMADKKIIASFQPSNERSADEPTQQGIHESLIRDMVNMFGRWDFDPGDLINNGVPVHIWHGDEDSLVPLMLQKYVQRRLSWIHLHVVPGAGHLLHVMETLSDEMARTLLSGQA</sequence>
<feature type="transmembrane region" description="Helical" evidence="1">
    <location>
        <begin position="24"/>
        <end position="48"/>
    </location>
</feature>
<gene>
    <name evidence="3" type="ORF">KP509_23G044100</name>
</gene>
<dbReference type="OrthoDB" id="294702at2759"/>
<dbReference type="PANTHER" id="PTHR45763">
    <property type="entry name" value="HYDROLASE, ALPHA/BETA FOLD FAMILY PROTEIN, EXPRESSED-RELATED"/>
    <property type="match status" value="1"/>
</dbReference>
<keyword evidence="1" id="KW-1133">Transmembrane helix</keyword>
<dbReference type="OMA" id="RLSWANY"/>
<dbReference type="Proteomes" id="UP000825935">
    <property type="component" value="Chromosome 23"/>
</dbReference>